<comment type="cofactor">
    <cofactor evidence="1">
        <name>Mg(2+)</name>
        <dbReference type="ChEBI" id="CHEBI:18420"/>
    </cofactor>
</comment>
<dbReference type="PANTHER" id="PTHR12629:SF0">
    <property type="entry name" value="DIPHOSPHOINOSITOL-POLYPHOSPHATE DIPHOSPHATASE"/>
    <property type="match status" value="1"/>
</dbReference>
<dbReference type="PROSITE" id="PS51462">
    <property type="entry name" value="NUDIX"/>
    <property type="match status" value="1"/>
</dbReference>
<evidence type="ECO:0000256" key="4">
    <source>
        <dbReference type="ARBA" id="ARBA00022842"/>
    </source>
</evidence>
<dbReference type="RefSeq" id="WP_008884778.1">
    <property type="nucleotide sequence ID" value="NZ_FNAV01000001.1"/>
</dbReference>
<dbReference type="GO" id="GO:1901911">
    <property type="term" value="P:adenosine 5'-(hexahydrogen pentaphosphate) catabolic process"/>
    <property type="evidence" value="ECO:0007669"/>
    <property type="project" value="TreeGrafter"/>
</dbReference>
<proteinExistence type="predicted"/>
<dbReference type="GO" id="GO:0000298">
    <property type="term" value="F:endopolyphosphatase activity"/>
    <property type="evidence" value="ECO:0007669"/>
    <property type="project" value="TreeGrafter"/>
</dbReference>
<dbReference type="Gene3D" id="3.90.79.10">
    <property type="entry name" value="Nucleoside Triphosphate Pyrophosphohydrolase"/>
    <property type="match status" value="1"/>
</dbReference>
<gene>
    <name evidence="6" type="ORF">SAMN04488105_101255</name>
</gene>
<dbReference type="STRING" id="282683.SAMN04488105_101255"/>
<dbReference type="GO" id="GO:0005737">
    <property type="term" value="C:cytoplasm"/>
    <property type="evidence" value="ECO:0007669"/>
    <property type="project" value="TreeGrafter"/>
</dbReference>
<dbReference type="AlphaFoldDB" id="A0A1G7APK7"/>
<keyword evidence="4" id="KW-0460">Magnesium</keyword>
<dbReference type="PANTHER" id="PTHR12629">
    <property type="entry name" value="DIPHOSPHOINOSITOL POLYPHOSPHATE PHOSPHOHYDROLASE"/>
    <property type="match status" value="1"/>
</dbReference>
<reference evidence="7" key="1">
    <citation type="submission" date="2016-10" db="EMBL/GenBank/DDBJ databases">
        <authorList>
            <person name="Varghese N."/>
            <person name="Submissions S."/>
        </authorList>
    </citation>
    <scope>NUCLEOTIDE SEQUENCE [LARGE SCALE GENOMIC DNA]</scope>
    <source>
        <strain evidence="7">DSM 10146</strain>
    </source>
</reference>
<dbReference type="GO" id="GO:1901909">
    <property type="term" value="P:diadenosine hexaphosphate catabolic process"/>
    <property type="evidence" value="ECO:0007669"/>
    <property type="project" value="TreeGrafter"/>
</dbReference>
<dbReference type="OrthoDB" id="7066910at2"/>
<dbReference type="SUPFAM" id="SSF55811">
    <property type="entry name" value="Nudix"/>
    <property type="match status" value="1"/>
</dbReference>
<dbReference type="CDD" id="cd04666">
    <property type="entry name" value="NUDIX_DIPP2_like_Nudt4"/>
    <property type="match status" value="1"/>
</dbReference>
<dbReference type="GO" id="GO:0008486">
    <property type="term" value="F:diphosphoinositol-polyphosphate diphosphatase activity"/>
    <property type="evidence" value="ECO:0007669"/>
    <property type="project" value="TreeGrafter"/>
</dbReference>
<dbReference type="InterPro" id="IPR047198">
    <property type="entry name" value="DDP-like_NUDIX"/>
</dbReference>
<evidence type="ECO:0000313" key="6">
    <source>
        <dbReference type="EMBL" id="SDE15945.1"/>
    </source>
</evidence>
<dbReference type="GO" id="GO:0046872">
    <property type="term" value="F:metal ion binding"/>
    <property type="evidence" value="ECO:0007669"/>
    <property type="project" value="UniProtKB-KW"/>
</dbReference>
<name>A0A1G7APK7_9RHOB</name>
<dbReference type="EMBL" id="FNAV01000001">
    <property type="protein sequence ID" value="SDE15945.1"/>
    <property type="molecule type" value="Genomic_DNA"/>
</dbReference>
<dbReference type="InterPro" id="IPR015797">
    <property type="entry name" value="NUDIX_hydrolase-like_dom_sf"/>
</dbReference>
<dbReference type="Pfam" id="PF00293">
    <property type="entry name" value="NUDIX"/>
    <property type="match status" value="1"/>
</dbReference>
<dbReference type="GO" id="GO:0071543">
    <property type="term" value="P:diphosphoinositol polyphosphate metabolic process"/>
    <property type="evidence" value="ECO:0007669"/>
    <property type="project" value="TreeGrafter"/>
</dbReference>
<evidence type="ECO:0000313" key="7">
    <source>
        <dbReference type="Proteomes" id="UP000198994"/>
    </source>
</evidence>
<keyword evidence="7" id="KW-1185">Reference proteome</keyword>
<keyword evidence="2" id="KW-0479">Metal-binding</keyword>
<evidence type="ECO:0000259" key="5">
    <source>
        <dbReference type="PROSITE" id="PS51462"/>
    </source>
</evidence>
<protein>
    <submittedName>
        <fullName evidence="6">8-oxo-dGTP pyrophosphatase MutT, NUDIX family</fullName>
    </submittedName>
</protein>
<evidence type="ECO:0000256" key="1">
    <source>
        <dbReference type="ARBA" id="ARBA00001946"/>
    </source>
</evidence>
<dbReference type="GO" id="GO:0034431">
    <property type="term" value="F:bis(5'-adenosyl)-hexaphosphatase activity"/>
    <property type="evidence" value="ECO:0007669"/>
    <property type="project" value="TreeGrafter"/>
</dbReference>
<dbReference type="GO" id="GO:0034432">
    <property type="term" value="F:bis(5'-adenosyl)-pentaphosphatase activity"/>
    <property type="evidence" value="ECO:0007669"/>
    <property type="project" value="TreeGrafter"/>
</dbReference>
<dbReference type="Proteomes" id="UP000198994">
    <property type="component" value="Unassembled WGS sequence"/>
</dbReference>
<dbReference type="InterPro" id="IPR000086">
    <property type="entry name" value="NUDIX_hydrolase_dom"/>
</dbReference>
<keyword evidence="3" id="KW-0378">Hydrolase</keyword>
<evidence type="ECO:0000256" key="2">
    <source>
        <dbReference type="ARBA" id="ARBA00022723"/>
    </source>
</evidence>
<evidence type="ECO:0000256" key="3">
    <source>
        <dbReference type="ARBA" id="ARBA00022801"/>
    </source>
</evidence>
<feature type="domain" description="Nudix hydrolase" evidence="5">
    <location>
        <begin position="18"/>
        <end position="151"/>
    </location>
</feature>
<sequence>MISTVFKSYIAPMLRRPPRFQIAALCHRNGQDGPEVLLITSRDTHRWILPKGWPMYDTDAGGAAVQEAWEEAGVEICEGDRPRRIGRYRYDKVMEGGLPVATDVDVYAVEVRRLHDSYPEVGQRERRWLSPLAAAEMVDEDELKDLLRNLPDLL</sequence>
<dbReference type="GO" id="GO:1901907">
    <property type="term" value="P:diadenosine pentaphosphate catabolic process"/>
    <property type="evidence" value="ECO:0007669"/>
    <property type="project" value="TreeGrafter"/>
</dbReference>
<accession>A0A1G7APK7</accession>
<organism evidence="6 7">
    <name type="scientific">Salipiger thiooxidans</name>
    <dbReference type="NCBI Taxonomy" id="282683"/>
    <lineage>
        <taxon>Bacteria</taxon>
        <taxon>Pseudomonadati</taxon>
        <taxon>Pseudomonadota</taxon>
        <taxon>Alphaproteobacteria</taxon>
        <taxon>Rhodobacterales</taxon>
        <taxon>Roseobacteraceae</taxon>
        <taxon>Salipiger</taxon>
    </lineage>
</organism>